<sequence length="291" mass="32517">MVNKDMITPELLRAASLFICTGPREQFTITELNSLKTYLDEGGSLLIALGEEGERGSSTNINFLLEQYGVSVNSDCVVRCHFYKYFHPKECFIGNGVLNRGIAEALHRDVTEDSLASSLHFVYPYGASLNVIKPSVPVFSTGSASCPLNRPVVSFYRDKTRGGKLVVLGSAALFSDQYLEREENDKMRQIILSFLLTDDINLNQIDADDADVTDYTLVPEIRYTAAQLKSTLMEFQEVLDDYTRFFSLDLSKVDMSTVPLVLDAYSALSVKHDRSYLILINDRANPVPIPL</sequence>
<protein>
    <submittedName>
        <fullName evidence="4">Intraflagellar transport protein 52 homolog</fullName>
    </submittedName>
</protein>
<gene>
    <name evidence="4" type="primary">LOC103509793</name>
</gene>
<dbReference type="RefSeq" id="XP_026679857.1">
    <property type="nucleotide sequence ID" value="XM_026824056.1"/>
</dbReference>
<dbReference type="InterPro" id="IPR055460">
    <property type="entry name" value="IFT52_central"/>
</dbReference>
<evidence type="ECO:0000259" key="2">
    <source>
        <dbReference type="Pfam" id="PF23355"/>
    </source>
</evidence>
<dbReference type="GO" id="GO:0005929">
    <property type="term" value="C:cilium"/>
    <property type="evidence" value="ECO:0007669"/>
    <property type="project" value="TreeGrafter"/>
</dbReference>
<proteinExistence type="predicted"/>
<dbReference type="Proteomes" id="UP000079169">
    <property type="component" value="Unplaced"/>
</dbReference>
<dbReference type="AlphaFoldDB" id="A0A3Q0IUB1"/>
<dbReference type="GeneID" id="103509793"/>
<dbReference type="STRING" id="121845.A0A3Q0IUB1"/>
<dbReference type="PANTHER" id="PTHR12969">
    <property type="entry name" value="NGD5/OSM-6/IFT52"/>
    <property type="match status" value="1"/>
</dbReference>
<accession>A0A3Q0IUB1</accession>
<dbReference type="GO" id="GO:0060271">
    <property type="term" value="P:cilium assembly"/>
    <property type="evidence" value="ECO:0007669"/>
    <property type="project" value="TreeGrafter"/>
</dbReference>
<dbReference type="PaxDb" id="121845-A0A3Q0IUB1"/>
<dbReference type="GO" id="GO:0042073">
    <property type="term" value="P:intraciliary transport"/>
    <property type="evidence" value="ECO:0007669"/>
    <property type="project" value="TreeGrafter"/>
</dbReference>
<reference evidence="4" key="1">
    <citation type="submission" date="2025-08" db="UniProtKB">
        <authorList>
            <consortium name="RefSeq"/>
        </authorList>
    </citation>
    <scope>IDENTIFICATION</scope>
</reference>
<dbReference type="InterPro" id="IPR055458">
    <property type="entry name" value="IFT52_GIFT"/>
</dbReference>
<dbReference type="InterPro" id="IPR039975">
    <property type="entry name" value="IFT52"/>
</dbReference>
<dbReference type="PANTHER" id="PTHR12969:SF7">
    <property type="entry name" value="INTRAFLAGELLAR TRANSPORT PROTEIN 52 HOMOLOG"/>
    <property type="match status" value="1"/>
</dbReference>
<evidence type="ECO:0000313" key="4">
    <source>
        <dbReference type="RefSeq" id="XP_026679857.1"/>
    </source>
</evidence>
<feature type="domain" description="IFT52 GIFT" evidence="2">
    <location>
        <begin position="2"/>
        <end position="208"/>
    </location>
</feature>
<feature type="domain" description="IFT52 central" evidence="1">
    <location>
        <begin position="225"/>
        <end position="277"/>
    </location>
</feature>
<evidence type="ECO:0000313" key="3">
    <source>
        <dbReference type="Proteomes" id="UP000079169"/>
    </source>
</evidence>
<dbReference type="GO" id="GO:0030992">
    <property type="term" value="C:intraciliary transport particle B"/>
    <property type="evidence" value="ECO:0007669"/>
    <property type="project" value="TreeGrafter"/>
</dbReference>
<organism evidence="3 4">
    <name type="scientific">Diaphorina citri</name>
    <name type="common">Asian citrus psyllid</name>
    <dbReference type="NCBI Taxonomy" id="121845"/>
    <lineage>
        <taxon>Eukaryota</taxon>
        <taxon>Metazoa</taxon>
        <taxon>Ecdysozoa</taxon>
        <taxon>Arthropoda</taxon>
        <taxon>Hexapoda</taxon>
        <taxon>Insecta</taxon>
        <taxon>Pterygota</taxon>
        <taxon>Neoptera</taxon>
        <taxon>Paraneoptera</taxon>
        <taxon>Hemiptera</taxon>
        <taxon>Sternorrhyncha</taxon>
        <taxon>Psylloidea</taxon>
        <taxon>Psyllidae</taxon>
        <taxon>Diaphorininae</taxon>
        <taxon>Diaphorina</taxon>
    </lineage>
</organism>
<dbReference type="Pfam" id="PF23355">
    <property type="entry name" value="IFT52_GIFT"/>
    <property type="match status" value="1"/>
</dbReference>
<dbReference type="GO" id="GO:0005814">
    <property type="term" value="C:centriole"/>
    <property type="evidence" value="ECO:0007669"/>
    <property type="project" value="TreeGrafter"/>
</dbReference>
<name>A0A3Q0IUB1_DIACI</name>
<keyword evidence="3" id="KW-1185">Reference proteome</keyword>
<evidence type="ECO:0000259" key="1">
    <source>
        <dbReference type="Pfam" id="PF23352"/>
    </source>
</evidence>
<dbReference type="KEGG" id="dci:103509793"/>
<dbReference type="Pfam" id="PF23352">
    <property type="entry name" value="IFT52_central"/>
    <property type="match status" value="1"/>
</dbReference>